<feature type="transmembrane region" description="Helical" evidence="1">
    <location>
        <begin position="33"/>
        <end position="51"/>
    </location>
</feature>
<feature type="transmembrane region" description="Helical" evidence="1">
    <location>
        <begin position="366"/>
        <end position="390"/>
    </location>
</feature>
<keyword evidence="1" id="KW-1133">Transmembrane helix</keyword>
<sequence>MNYDDLTTLGLAFGLGLLVGLQRETPKNDMAGVRTFTLITILGVMAGFLSRVYDNPYILPILGLSIAALLMMANVIKSKISPNPDVGQTTEVAALLMFAVGAYLVEGDQIIGVIVGASIAILLYIKEHLHSFIEKLKPKDLSAIMTLAGIALVILPILPDKNFGSLEVINPRNIWLMITLIVGISVFGYFIYKLFGKKVGVISNGILGGLISSTATTVSYARKTADAADISKLAVFVITTASTVSFIRVLFEVGIVIPQHLNVIAVPIGAVILIMALTCLVLFYLINKDDSQGEEMPEPENPAQFKSALIFGLLYGLILLAVAFTKKTFGNDALYIVAIISGLTDVDAITLSLSQLIKEGSLQANFGWKLILLAGLSNMMFKGIMAIVLGAKQLTKWIIVSFGIIIISGLLIMWLWPESWHF</sequence>
<dbReference type="Pfam" id="PF13194">
    <property type="entry name" value="DUF4010"/>
    <property type="match status" value="1"/>
</dbReference>
<dbReference type="InterPro" id="IPR049177">
    <property type="entry name" value="MgtC_SapB_SrpB_YhiD_N"/>
</dbReference>
<feature type="transmembrane region" description="Helical" evidence="1">
    <location>
        <begin position="333"/>
        <end position="354"/>
    </location>
</feature>
<feature type="domain" description="MgtC/SapB/SrpB/YhiD N-terminal" evidence="2">
    <location>
        <begin position="9"/>
        <end position="131"/>
    </location>
</feature>
<dbReference type="InterPro" id="IPR025105">
    <property type="entry name" value="DUF4010"/>
</dbReference>
<keyword evidence="1" id="KW-0472">Membrane</keyword>
<evidence type="ECO:0000259" key="3">
    <source>
        <dbReference type="Pfam" id="PF13194"/>
    </source>
</evidence>
<evidence type="ECO:0000259" key="2">
    <source>
        <dbReference type="Pfam" id="PF02308"/>
    </source>
</evidence>
<keyword evidence="5" id="KW-1185">Reference proteome</keyword>
<evidence type="ECO:0000313" key="5">
    <source>
        <dbReference type="Proteomes" id="UP000248054"/>
    </source>
</evidence>
<feature type="transmembrane region" description="Helical" evidence="1">
    <location>
        <begin position="263"/>
        <end position="285"/>
    </location>
</feature>
<proteinExistence type="predicted"/>
<dbReference type="Proteomes" id="UP000248054">
    <property type="component" value="Unassembled WGS sequence"/>
</dbReference>
<comment type="caution">
    <text evidence="4">The sequence shown here is derived from an EMBL/GenBank/DDBJ whole genome shotgun (WGS) entry which is preliminary data.</text>
</comment>
<dbReference type="OrthoDB" id="9813718at2"/>
<feature type="transmembrane region" description="Helical" evidence="1">
    <location>
        <begin position="397"/>
        <end position="416"/>
    </location>
</feature>
<dbReference type="Pfam" id="PF02308">
    <property type="entry name" value="MgtC"/>
    <property type="match status" value="1"/>
</dbReference>
<feature type="transmembrane region" description="Helical" evidence="1">
    <location>
        <begin position="57"/>
        <end position="76"/>
    </location>
</feature>
<feature type="transmembrane region" description="Helical" evidence="1">
    <location>
        <begin position="233"/>
        <end position="251"/>
    </location>
</feature>
<evidence type="ECO:0000256" key="1">
    <source>
        <dbReference type="SAM" id="Phobius"/>
    </source>
</evidence>
<dbReference type="PANTHER" id="PTHR39084:SF1">
    <property type="entry name" value="DUF4010 DOMAIN-CONTAINING PROTEIN"/>
    <property type="match status" value="1"/>
</dbReference>
<name>A0A2V4XY55_9FLAO</name>
<feature type="transmembrane region" description="Helical" evidence="1">
    <location>
        <begin position="305"/>
        <end position="324"/>
    </location>
</feature>
<feature type="transmembrane region" description="Helical" evidence="1">
    <location>
        <begin position="199"/>
        <end position="221"/>
    </location>
</feature>
<feature type="transmembrane region" description="Helical" evidence="1">
    <location>
        <begin position="110"/>
        <end position="129"/>
    </location>
</feature>
<feature type="transmembrane region" description="Helical" evidence="1">
    <location>
        <begin position="174"/>
        <end position="192"/>
    </location>
</feature>
<dbReference type="EMBL" id="QJTD01000004">
    <property type="protein sequence ID" value="PYE80678.1"/>
    <property type="molecule type" value="Genomic_DNA"/>
</dbReference>
<dbReference type="AlphaFoldDB" id="A0A2V4XY55"/>
<dbReference type="PANTHER" id="PTHR39084">
    <property type="entry name" value="MEMBRANE PROTEIN-RELATED"/>
    <property type="match status" value="1"/>
</dbReference>
<feature type="domain" description="DUF4010" evidence="3">
    <location>
        <begin position="180"/>
        <end position="390"/>
    </location>
</feature>
<dbReference type="RefSeq" id="WP_110475815.1">
    <property type="nucleotide sequence ID" value="NZ_BMWQ01000004.1"/>
</dbReference>
<feature type="transmembrane region" description="Helical" evidence="1">
    <location>
        <begin position="141"/>
        <end position="159"/>
    </location>
</feature>
<organism evidence="4 5">
    <name type="scientific">Winogradskyella epiphytica</name>
    <dbReference type="NCBI Taxonomy" id="262005"/>
    <lineage>
        <taxon>Bacteria</taxon>
        <taxon>Pseudomonadati</taxon>
        <taxon>Bacteroidota</taxon>
        <taxon>Flavobacteriia</taxon>
        <taxon>Flavobacteriales</taxon>
        <taxon>Flavobacteriaceae</taxon>
        <taxon>Winogradskyella</taxon>
    </lineage>
</organism>
<protein>
    <submittedName>
        <fullName evidence="4">Uncharacterized membrane protein (DUF4010 family)</fullName>
    </submittedName>
</protein>
<evidence type="ECO:0000313" key="4">
    <source>
        <dbReference type="EMBL" id="PYE80678.1"/>
    </source>
</evidence>
<keyword evidence="1" id="KW-0812">Transmembrane</keyword>
<accession>A0A2V4XY55</accession>
<gene>
    <name evidence="4" type="ORF">DFQ11_10444</name>
</gene>
<reference evidence="4 5" key="1">
    <citation type="submission" date="2018-06" db="EMBL/GenBank/DDBJ databases">
        <title>Genomic Encyclopedia of Type Strains, Phase III (KMG-III): the genomes of soil and plant-associated and newly described type strains.</title>
        <authorList>
            <person name="Whitman W."/>
        </authorList>
    </citation>
    <scope>NUCLEOTIDE SEQUENCE [LARGE SCALE GENOMIC DNA]</scope>
    <source>
        <strain evidence="4 5">CECT 7945</strain>
    </source>
</reference>